<comment type="subcellular location">
    <subcellularLocation>
        <location evidence="1">Periplasm</location>
    </subcellularLocation>
</comment>
<dbReference type="InterPro" id="IPR006311">
    <property type="entry name" value="TAT_signal"/>
</dbReference>
<dbReference type="InterPro" id="IPR001638">
    <property type="entry name" value="Solute-binding_3/MltF_N"/>
</dbReference>
<dbReference type="SUPFAM" id="SSF53850">
    <property type="entry name" value="Periplasmic binding protein-like II"/>
    <property type="match status" value="1"/>
</dbReference>
<dbReference type="NCBIfam" id="TIGR01728">
    <property type="entry name" value="SsuA_fam"/>
    <property type="match status" value="1"/>
</dbReference>
<evidence type="ECO:0000256" key="2">
    <source>
        <dbReference type="ARBA" id="ARBA00010742"/>
    </source>
</evidence>
<evidence type="ECO:0000256" key="4">
    <source>
        <dbReference type="ARBA" id="ARBA00022729"/>
    </source>
</evidence>
<dbReference type="PANTHER" id="PTHR30024:SF42">
    <property type="entry name" value="ALIPHATIC SULFONATES-BINDING PROTEIN-RELATED"/>
    <property type="match status" value="1"/>
</dbReference>
<keyword evidence="4 7" id="KW-0732">Signal</keyword>
<gene>
    <name evidence="9" type="ORF">HY834_15135</name>
</gene>
<dbReference type="GO" id="GO:0016020">
    <property type="term" value="C:membrane"/>
    <property type="evidence" value="ECO:0007669"/>
    <property type="project" value="InterPro"/>
</dbReference>
<comment type="function">
    <text evidence="5">Part of a binding-protein-dependent transport system for aliphatic sulfonates. Putative binding protein.</text>
</comment>
<evidence type="ECO:0000256" key="7">
    <source>
        <dbReference type="SAM" id="SignalP"/>
    </source>
</evidence>
<feature type="chain" id="PRO_5037734715" description="Putative aliphatic sulfonates-binding protein" evidence="7">
    <location>
        <begin position="29"/>
        <end position="323"/>
    </location>
</feature>
<evidence type="ECO:0000313" key="9">
    <source>
        <dbReference type="EMBL" id="MBI4923076.1"/>
    </source>
</evidence>
<dbReference type="AlphaFoldDB" id="A0A933NZH3"/>
<dbReference type="SMART" id="SM00062">
    <property type="entry name" value="PBPb"/>
    <property type="match status" value="1"/>
</dbReference>
<reference evidence="9" key="1">
    <citation type="submission" date="2020-07" db="EMBL/GenBank/DDBJ databases">
        <title>Huge and variable diversity of episymbiotic CPR bacteria and DPANN archaea in groundwater ecosystems.</title>
        <authorList>
            <person name="He C.Y."/>
            <person name="Keren R."/>
            <person name="Whittaker M."/>
            <person name="Farag I.F."/>
            <person name="Doudna J."/>
            <person name="Cate J.H.D."/>
            <person name="Banfield J.F."/>
        </authorList>
    </citation>
    <scope>NUCLEOTIDE SEQUENCE</scope>
    <source>
        <strain evidence="9">NC_groundwater_1586_Pr3_B-0.1um_66_15</strain>
    </source>
</reference>
<protein>
    <recommendedName>
        <fullName evidence="6">Putative aliphatic sulfonates-binding protein</fullName>
    </recommendedName>
</protein>
<organism evidence="9 10">
    <name type="scientific">Devosia nanyangense</name>
    <dbReference type="NCBI Taxonomy" id="1228055"/>
    <lineage>
        <taxon>Bacteria</taxon>
        <taxon>Pseudomonadati</taxon>
        <taxon>Pseudomonadota</taxon>
        <taxon>Alphaproteobacteria</taxon>
        <taxon>Hyphomicrobiales</taxon>
        <taxon>Devosiaceae</taxon>
        <taxon>Devosia</taxon>
    </lineage>
</organism>
<dbReference type="Pfam" id="PF09084">
    <property type="entry name" value="NMT1"/>
    <property type="match status" value="1"/>
</dbReference>
<feature type="signal peptide" evidence="7">
    <location>
        <begin position="1"/>
        <end position="28"/>
    </location>
</feature>
<dbReference type="Gene3D" id="3.40.190.10">
    <property type="entry name" value="Periplasmic binding protein-like II"/>
    <property type="match status" value="2"/>
</dbReference>
<proteinExistence type="inferred from homology"/>
<evidence type="ECO:0000313" key="10">
    <source>
        <dbReference type="Proteomes" id="UP000782610"/>
    </source>
</evidence>
<comment type="caution">
    <text evidence="9">The sequence shown here is derived from an EMBL/GenBank/DDBJ whole genome shotgun (WGS) entry which is preliminary data.</text>
</comment>
<evidence type="ECO:0000259" key="8">
    <source>
        <dbReference type="SMART" id="SM00062"/>
    </source>
</evidence>
<keyword evidence="3" id="KW-0813">Transport</keyword>
<evidence type="ECO:0000256" key="3">
    <source>
        <dbReference type="ARBA" id="ARBA00022448"/>
    </source>
</evidence>
<dbReference type="FunFam" id="3.40.190.10:FF:000050">
    <property type="entry name" value="Sulfonate ABC transporter substrate-binding protein"/>
    <property type="match status" value="1"/>
</dbReference>
<accession>A0A933NZH3</accession>
<dbReference type="InterPro" id="IPR015168">
    <property type="entry name" value="SsuA/THI5"/>
</dbReference>
<feature type="domain" description="Solute-binding protein family 3/N-terminal" evidence="8">
    <location>
        <begin position="32"/>
        <end position="251"/>
    </location>
</feature>
<dbReference type="InterPro" id="IPR010067">
    <property type="entry name" value="ABC_SsuA_sub-bd"/>
</dbReference>
<evidence type="ECO:0000256" key="1">
    <source>
        <dbReference type="ARBA" id="ARBA00004418"/>
    </source>
</evidence>
<evidence type="ECO:0000256" key="5">
    <source>
        <dbReference type="ARBA" id="ARBA00055538"/>
    </source>
</evidence>
<dbReference type="GO" id="GO:0042626">
    <property type="term" value="F:ATPase-coupled transmembrane transporter activity"/>
    <property type="evidence" value="ECO:0007669"/>
    <property type="project" value="InterPro"/>
</dbReference>
<dbReference type="EMBL" id="JACRAF010000042">
    <property type="protein sequence ID" value="MBI4923076.1"/>
    <property type="molecule type" value="Genomic_DNA"/>
</dbReference>
<evidence type="ECO:0000256" key="6">
    <source>
        <dbReference type="ARBA" id="ARBA00070228"/>
    </source>
</evidence>
<comment type="similarity">
    <text evidence="2">Belongs to the bacterial solute-binding protein SsuA/TauA family.</text>
</comment>
<sequence>MTLSRRDTLKLFAGAAALAALPALPARAATSEFRIGWQKGGVFALAKAEGAIEKRLAPLGITVSWNEFTSGPPLLEALGANALDFGSTGDIPPLFAQSAGGDLLYVAATKGAIDGSAILVKQDSPIQSLADLRGKKVAFKRGSSSHNFAVKALRTAGLGLGDVDALDLGPPDAAPAFATGQIDAWIIWDPYFAIAQQQPDTRVLVTTEGIVDSWGYYLANGTFTKANPNVLVEVIDELASVGARAQANLDDTVDDISKITGVPVEIQKIALTRKGADLGAIQPLDETILAYQQALADEFHDLGIIPKKLDIGSAFWYAPAVEG</sequence>
<name>A0A933NZH3_9HYPH</name>
<dbReference type="PROSITE" id="PS51318">
    <property type="entry name" value="TAT"/>
    <property type="match status" value="1"/>
</dbReference>
<dbReference type="Proteomes" id="UP000782610">
    <property type="component" value="Unassembled WGS sequence"/>
</dbReference>
<dbReference type="GO" id="GO:0042597">
    <property type="term" value="C:periplasmic space"/>
    <property type="evidence" value="ECO:0007669"/>
    <property type="project" value="UniProtKB-SubCell"/>
</dbReference>
<dbReference type="PANTHER" id="PTHR30024">
    <property type="entry name" value="ALIPHATIC SULFONATES-BINDING PROTEIN-RELATED"/>
    <property type="match status" value="1"/>
</dbReference>